<evidence type="ECO:0000256" key="1">
    <source>
        <dbReference type="ARBA" id="ARBA00001920"/>
    </source>
</evidence>
<keyword evidence="13" id="KW-0479">Metal-binding</keyword>
<dbReference type="NCBIfam" id="NF006959">
    <property type="entry name" value="PRK09436.1"/>
    <property type="match status" value="1"/>
</dbReference>
<evidence type="ECO:0000256" key="22">
    <source>
        <dbReference type="ARBA" id="ARBA00023167"/>
    </source>
</evidence>
<evidence type="ECO:0000256" key="4">
    <source>
        <dbReference type="ARBA" id="ARBA00005056"/>
    </source>
</evidence>
<dbReference type="SUPFAM" id="SSF53633">
    <property type="entry name" value="Carbamate kinase-like"/>
    <property type="match status" value="1"/>
</dbReference>
<dbReference type="SUPFAM" id="SSF51735">
    <property type="entry name" value="NAD(P)-binding Rossmann-fold domains"/>
    <property type="match status" value="1"/>
</dbReference>
<comment type="function">
    <text evidence="24">Bifunctional aspartate kinase and homoserine dehydrogenase that catalyzes the first and the third steps toward the synthesis of lysine, methionine and threonine from aspartate.</text>
</comment>
<comment type="cofactor">
    <cofactor evidence="1">
        <name>a metal cation</name>
        <dbReference type="ChEBI" id="CHEBI:25213"/>
    </cofactor>
</comment>
<dbReference type="Gene3D" id="3.40.50.720">
    <property type="entry name" value="NAD(P)-binding Rossmann-like Domain"/>
    <property type="match status" value="1"/>
</dbReference>
<dbReference type="NCBIfam" id="TIGR00657">
    <property type="entry name" value="asp_kinases"/>
    <property type="match status" value="1"/>
</dbReference>
<comment type="catalytic activity">
    <reaction evidence="26">
        <text>L-homoserine + NADP(+) = L-aspartate 4-semialdehyde + NADPH + H(+)</text>
        <dbReference type="Rhea" id="RHEA:15761"/>
        <dbReference type="ChEBI" id="CHEBI:15378"/>
        <dbReference type="ChEBI" id="CHEBI:57476"/>
        <dbReference type="ChEBI" id="CHEBI:57783"/>
        <dbReference type="ChEBI" id="CHEBI:58349"/>
        <dbReference type="ChEBI" id="CHEBI:537519"/>
        <dbReference type="EC" id="1.1.1.3"/>
    </reaction>
    <physiologicalReaction direction="right-to-left" evidence="26">
        <dbReference type="Rhea" id="RHEA:15763"/>
    </physiologicalReaction>
</comment>
<keyword evidence="15 28" id="KW-0418">Kinase</keyword>
<keyword evidence="20" id="KW-0915">Sodium</keyword>
<dbReference type="SUPFAM" id="SSF55347">
    <property type="entry name" value="Glyceraldehyde-3-phosphate dehydrogenase-like, C-terminal domain"/>
    <property type="match status" value="1"/>
</dbReference>
<dbReference type="GO" id="GO:0004072">
    <property type="term" value="F:aspartate kinase activity"/>
    <property type="evidence" value="ECO:0007669"/>
    <property type="project" value="UniProtKB-UniRule"/>
</dbReference>
<dbReference type="RefSeq" id="WP_126071524.1">
    <property type="nucleotide sequence ID" value="NZ_CP026513.1"/>
</dbReference>
<evidence type="ECO:0000256" key="18">
    <source>
        <dbReference type="ARBA" id="ARBA00023002"/>
    </source>
</evidence>
<dbReference type="KEGG" id="aade:C3B56_00149"/>
<evidence type="ECO:0000256" key="12">
    <source>
        <dbReference type="ARBA" id="ARBA00022697"/>
    </source>
</evidence>
<feature type="domain" description="Aspartate/glutamate/uridylate kinase" evidence="29">
    <location>
        <begin position="2"/>
        <end position="289"/>
    </location>
</feature>
<evidence type="ECO:0000259" key="29">
    <source>
        <dbReference type="Pfam" id="PF00696"/>
    </source>
</evidence>
<proteinExistence type="inferred from homology"/>
<evidence type="ECO:0000256" key="21">
    <source>
        <dbReference type="ARBA" id="ARBA00023154"/>
    </source>
</evidence>
<evidence type="ECO:0000256" key="27">
    <source>
        <dbReference type="ARBA" id="ARBA00049031"/>
    </source>
</evidence>
<evidence type="ECO:0000256" key="20">
    <source>
        <dbReference type="ARBA" id="ARBA00023053"/>
    </source>
</evidence>
<dbReference type="GO" id="GO:0009086">
    <property type="term" value="P:methionine biosynthetic process"/>
    <property type="evidence" value="ECO:0007669"/>
    <property type="project" value="UniProtKB-KW"/>
</dbReference>
<evidence type="ECO:0000256" key="23">
    <source>
        <dbReference type="ARBA" id="ARBA00023268"/>
    </source>
</evidence>
<dbReference type="InterPro" id="IPR036393">
    <property type="entry name" value="AceGlu_kinase-like_sf"/>
</dbReference>
<comment type="pathway">
    <text evidence="3 28">Amino-acid biosynthesis; L-methionine biosynthesis via de novo pathway; L-homoserine from L-aspartate: step 1/3.</text>
</comment>
<dbReference type="InterPro" id="IPR001341">
    <property type="entry name" value="Asp_kinase"/>
</dbReference>
<comment type="catalytic activity">
    <reaction evidence="25">
        <text>L-aspartate + ATP = 4-phospho-L-aspartate + ADP</text>
        <dbReference type="Rhea" id="RHEA:23776"/>
        <dbReference type="ChEBI" id="CHEBI:29991"/>
        <dbReference type="ChEBI" id="CHEBI:30616"/>
        <dbReference type="ChEBI" id="CHEBI:57535"/>
        <dbReference type="ChEBI" id="CHEBI:456216"/>
        <dbReference type="EC" id="2.7.2.4"/>
    </reaction>
    <physiologicalReaction direction="left-to-right" evidence="25">
        <dbReference type="Rhea" id="RHEA:23777"/>
    </physiologicalReaction>
</comment>
<dbReference type="InterPro" id="IPR054352">
    <property type="entry name" value="ACT_Aspartokinase"/>
</dbReference>
<gene>
    <name evidence="33" type="primary">thrA</name>
    <name evidence="33" type="ORF">C3B56_00149</name>
</gene>
<evidence type="ECO:0000256" key="8">
    <source>
        <dbReference type="ARBA" id="ARBA00010046"/>
    </source>
</evidence>
<dbReference type="GO" id="GO:0005524">
    <property type="term" value="F:ATP binding"/>
    <property type="evidence" value="ECO:0007669"/>
    <property type="project" value="UniProtKB-UniRule"/>
</dbReference>
<dbReference type="GO" id="GO:0009090">
    <property type="term" value="P:homoserine biosynthetic process"/>
    <property type="evidence" value="ECO:0007669"/>
    <property type="project" value="UniProtKB-ARBA"/>
</dbReference>
<protein>
    <recommendedName>
        <fullName evidence="28">Bifunctional aspartokinase/homoserine dehydrogenase</fullName>
    </recommendedName>
    <domain>
        <recommendedName>
            <fullName evidence="28">Aspartokinase</fullName>
            <ecNumber evidence="28">2.7.2.4</ecNumber>
        </recommendedName>
    </domain>
    <domain>
        <recommendedName>
            <fullName evidence="28">Homoserine dehydrogenase</fullName>
            <ecNumber evidence="28">1.1.1.3</ecNumber>
        </recommendedName>
    </domain>
</protein>
<evidence type="ECO:0000256" key="7">
    <source>
        <dbReference type="ARBA" id="ARBA00007952"/>
    </source>
</evidence>
<keyword evidence="19" id="KW-0520">NAD</keyword>
<dbReference type="PROSITE" id="PS01042">
    <property type="entry name" value="HOMOSER_DHGENASE"/>
    <property type="match status" value="1"/>
</dbReference>
<comment type="pathway">
    <text evidence="4 28">Amino-acid biosynthesis; L-threonine biosynthesis; L-threonine from L-aspartate: step 3/5.</text>
</comment>
<dbReference type="PIRSF" id="PIRSF000727">
    <property type="entry name" value="ThrA"/>
    <property type="match status" value="1"/>
</dbReference>
<evidence type="ECO:0000256" key="17">
    <source>
        <dbReference type="ARBA" id="ARBA00022857"/>
    </source>
</evidence>
<evidence type="ECO:0000256" key="25">
    <source>
        <dbReference type="ARBA" id="ARBA00048561"/>
    </source>
</evidence>
<comment type="catalytic activity">
    <reaction evidence="27">
        <text>L-homoserine + NAD(+) = L-aspartate 4-semialdehyde + NADH + H(+)</text>
        <dbReference type="Rhea" id="RHEA:15757"/>
        <dbReference type="ChEBI" id="CHEBI:15378"/>
        <dbReference type="ChEBI" id="CHEBI:57476"/>
        <dbReference type="ChEBI" id="CHEBI:57540"/>
        <dbReference type="ChEBI" id="CHEBI:57945"/>
        <dbReference type="ChEBI" id="CHEBI:537519"/>
        <dbReference type="EC" id="1.1.1.3"/>
    </reaction>
    <physiologicalReaction direction="right-to-left" evidence="27">
        <dbReference type="Rhea" id="RHEA:15759"/>
    </physiologicalReaction>
</comment>
<keyword evidence="10 28" id="KW-0028">Amino-acid biosynthesis</keyword>
<evidence type="ECO:0000259" key="32">
    <source>
        <dbReference type="Pfam" id="PF22468"/>
    </source>
</evidence>
<evidence type="ECO:0000256" key="11">
    <source>
        <dbReference type="ARBA" id="ARBA00022679"/>
    </source>
</evidence>
<evidence type="ECO:0000259" key="31">
    <source>
        <dbReference type="Pfam" id="PF03447"/>
    </source>
</evidence>
<evidence type="ECO:0000256" key="15">
    <source>
        <dbReference type="ARBA" id="ARBA00022777"/>
    </source>
</evidence>
<dbReference type="InterPro" id="IPR019811">
    <property type="entry name" value="HDH_CS"/>
</dbReference>
<dbReference type="Gene3D" id="3.40.1160.10">
    <property type="entry name" value="Acetylglutamate kinase-like"/>
    <property type="match status" value="1"/>
</dbReference>
<comment type="similarity">
    <text evidence="7 28">In the C-terminal section; belongs to the homoserine dehydrogenase family.</text>
</comment>
<evidence type="ECO:0000256" key="14">
    <source>
        <dbReference type="ARBA" id="ARBA00022741"/>
    </source>
</evidence>
<evidence type="ECO:0000256" key="9">
    <source>
        <dbReference type="ARBA" id="ARBA00011881"/>
    </source>
</evidence>
<comment type="pathway">
    <text evidence="2 28">Amino-acid biosynthesis; L-lysine biosynthesis via DAP pathway; (S)-tetrahydrodipicolinate from L-aspartate: step 1/4.</text>
</comment>
<feature type="domain" description="Aspartokinase ACT" evidence="32">
    <location>
        <begin position="324"/>
        <end position="383"/>
    </location>
</feature>
<evidence type="ECO:0000256" key="16">
    <source>
        <dbReference type="ARBA" id="ARBA00022840"/>
    </source>
</evidence>
<feature type="domain" description="Aspartokinase ACT" evidence="32">
    <location>
        <begin position="404"/>
        <end position="463"/>
    </location>
</feature>
<dbReference type="GO" id="GO:0009089">
    <property type="term" value="P:lysine biosynthetic process via diaminopimelate"/>
    <property type="evidence" value="ECO:0007669"/>
    <property type="project" value="UniProtKB-UniRule"/>
</dbReference>
<comment type="subunit">
    <text evidence="9 28">Homotetramer.</text>
</comment>
<dbReference type="UniPathway" id="UPA00050">
    <property type="reaction ID" value="UER00063"/>
</dbReference>
<dbReference type="FunFam" id="3.30.360.10:FF:000006">
    <property type="entry name" value="Bifunctional aspartokinase/homoserine dehydrogenase"/>
    <property type="match status" value="1"/>
</dbReference>
<evidence type="ECO:0000256" key="10">
    <source>
        <dbReference type="ARBA" id="ARBA00022605"/>
    </source>
</evidence>
<dbReference type="GO" id="GO:0050661">
    <property type="term" value="F:NADP binding"/>
    <property type="evidence" value="ECO:0007669"/>
    <property type="project" value="UniProtKB-UniRule"/>
</dbReference>
<dbReference type="InterPro" id="IPR001342">
    <property type="entry name" value="HDH_cat"/>
</dbReference>
<evidence type="ECO:0000256" key="3">
    <source>
        <dbReference type="ARBA" id="ARBA00004986"/>
    </source>
</evidence>
<dbReference type="EC" id="1.1.1.3" evidence="28"/>
<dbReference type="InterPro" id="IPR011147">
    <property type="entry name" value="Bifunc_Aspkin/hSer_DH"/>
</dbReference>
<keyword evidence="12" id="KW-0791">Threonine biosynthesis</keyword>
<sequence>MKVLKFGGTSLANAYKFLSVAKIIKKNSKKYKIFVVLSAPSKITNYLISIIKKKIKNKFIDNDIYLIKNFFFNLILKLKYFLNKFNDINVYNLLQYKFIKLKKILYGVGLFKKCSKKIYAKIICLGEKFSVIIMSELLKSYNYNISIINPVKCLVATGNILESEININKSRFLIKKQINNNICKDKKNITLMAGFTAGNINGDTVVLGRNGSDYSAAILASCLKVNCCEIWTDVDGIYTCDPKKINNAILLKNISYKEAIELSYFGAKILHPRTILPLLKFNIPCLIKNTNNSNSNGTTINSNINKKKYYAKGITYLKNIVMFSIYGSNLFNIINILSNIINVILKENISVNLITQSRSENSISFCVPQKEINKTKNLLYNKFNLEFKNKIFNYVKIIKNLSIISLVGSNIKKNINILSLFFSSLSKSKIKIISISQESSRNIISIIVNNYNLTNAVKIIHQNIFFKEKKIELFIIGIGAIGKTLIKQICKQQFFLNNQNINLKIYGIANSKYFLTNKNGINLNNWKLLFNKKKNKFNIINLLKFIKNNNFCYPIIIDCTSSNLISNEYFNFISNNINIVTANKKANTSSLYYYYKIKYATINYNCKFLYETNVGAGLPIIENLKNLLCSGDKIINFSGILSGSLSFIFGKLDKGVSFSKSIKMACKMGFTEPDPREDLSGMDVARKLLILAREIGYTLELKDIKITPIIPNFFKKFNNLKKFMKNIHLLDNGFKKIYNKINKKNKVLRFVGIIKSNGKCLVKIKAINKFNPLYEIKNGENALVIYSKYYNPIPLVVRGYGAGNNVTAAGIFSDLFRIIS</sequence>
<dbReference type="GO" id="GO:0009088">
    <property type="term" value="P:threonine biosynthetic process"/>
    <property type="evidence" value="ECO:0007669"/>
    <property type="project" value="UniProtKB-UniRule"/>
</dbReference>
<reference evidence="33 34" key="1">
    <citation type="journal article" date="2018" name="Genome Biol. Evol.">
        <title>Partnering With a Pest: Genomes of Hemlock Woolly Adelgid Symbionts Reveal Atypical Nutritional Provisioning Patterns in Dual-Obligate Bacteria.</title>
        <authorList>
            <person name="Weglarz K.M."/>
            <person name="Havill N.P."/>
            <person name="Burke G.R."/>
            <person name="von Dohlen C.D."/>
        </authorList>
    </citation>
    <scope>NUCLEOTIDE SEQUENCE [LARGE SCALE GENOMIC DNA]</scope>
    <source>
        <strain evidence="33">ENA</strain>
    </source>
</reference>
<evidence type="ECO:0000259" key="30">
    <source>
        <dbReference type="Pfam" id="PF00742"/>
    </source>
</evidence>
<keyword evidence="22" id="KW-0486">Methionine biosynthesis</keyword>
<comment type="pathway">
    <text evidence="6 28">Amino-acid biosynthesis; L-threonine biosynthesis; L-threonine from L-aspartate: step 1/5.</text>
</comment>
<dbReference type="Gene3D" id="3.30.360.10">
    <property type="entry name" value="Dihydrodipicolinate Reductase, domain 2"/>
    <property type="match status" value="1"/>
</dbReference>
<evidence type="ECO:0000313" key="33">
    <source>
        <dbReference type="EMBL" id="AZP36258.1"/>
    </source>
</evidence>
<evidence type="ECO:0000256" key="26">
    <source>
        <dbReference type="ARBA" id="ARBA00048841"/>
    </source>
</evidence>
<dbReference type="InterPro" id="IPR042199">
    <property type="entry name" value="AsparK_Bifunc_asparK/hSer_DH"/>
</dbReference>
<evidence type="ECO:0000256" key="2">
    <source>
        <dbReference type="ARBA" id="ARBA00004766"/>
    </source>
</evidence>
<dbReference type="AlphaFoldDB" id="A0A3S5HNW9"/>
<dbReference type="Pfam" id="PF00742">
    <property type="entry name" value="Homoserine_dh"/>
    <property type="match status" value="1"/>
</dbReference>
<comment type="similarity">
    <text evidence="8 28">In the N-terminal section; belongs to the aspartokinase family.</text>
</comment>
<evidence type="ECO:0000256" key="24">
    <source>
        <dbReference type="ARBA" id="ARBA00044938"/>
    </source>
</evidence>
<dbReference type="InterPro" id="IPR036291">
    <property type="entry name" value="NAD(P)-bd_dom_sf"/>
</dbReference>
<keyword evidence="16 28" id="KW-0067">ATP-binding</keyword>
<keyword evidence="18 28" id="KW-0560">Oxidoreductase</keyword>
<evidence type="ECO:0000256" key="6">
    <source>
        <dbReference type="ARBA" id="ARBA00005139"/>
    </source>
</evidence>
<dbReference type="EMBL" id="CP026513">
    <property type="protein sequence ID" value="AZP36258.1"/>
    <property type="molecule type" value="Genomic_DNA"/>
</dbReference>
<dbReference type="InterPro" id="IPR045865">
    <property type="entry name" value="ACT-like_dom_sf"/>
</dbReference>
<dbReference type="UniPathway" id="UPA00051">
    <property type="reaction ID" value="UER00462"/>
</dbReference>
<dbReference type="Pfam" id="PF22468">
    <property type="entry name" value="ACT_9"/>
    <property type="match status" value="2"/>
</dbReference>
<evidence type="ECO:0000256" key="5">
    <source>
        <dbReference type="ARBA" id="ARBA00005062"/>
    </source>
</evidence>
<dbReference type="OrthoDB" id="9799110at2"/>
<feature type="domain" description="Aspartate/homoserine dehydrogenase NAD-binding" evidence="31">
    <location>
        <begin position="477"/>
        <end position="611"/>
    </location>
</feature>
<dbReference type="Pfam" id="PF03447">
    <property type="entry name" value="NAD_binding_3"/>
    <property type="match status" value="1"/>
</dbReference>
<dbReference type="Gene3D" id="1.20.120.1320">
    <property type="entry name" value="Aspartokinase, catalytic domain"/>
    <property type="match status" value="1"/>
</dbReference>
<name>A0A3S5HNW9_9ENTR</name>
<keyword evidence="14 28" id="KW-0547">Nucleotide-binding</keyword>
<evidence type="ECO:0000256" key="13">
    <source>
        <dbReference type="ARBA" id="ARBA00022723"/>
    </source>
</evidence>
<evidence type="ECO:0000256" key="19">
    <source>
        <dbReference type="ARBA" id="ARBA00023027"/>
    </source>
</evidence>
<comment type="pathway">
    <text evidence="5 28">Amino-acid biosynthesis; L-methionine biosynthesis via de novo pathway; L-homoserine from L-aspartate: step 3/3.</text>
</comment>
<dbReference type="GO" id="GO:0046872">
    <property type="term" value="F:metal ion binding"/>
    <property type="evidence" value="ECO:0007669"/>
    <property type="project" value="UniProtKB-KW"/>
</dbReference>
<keyword evidence="21" id="KW-0457">Lysine biosynthesis</keyword>
<dbReference type="InterPro" id="IPR001048">
    <property type="entry name" value="Asp/Glu/Uridylate_kinase"/>
</dbReference>
<dbReference type="InterPro" id="IPR005106">
    <property type="entry name" value="Asp/hSer_DH_NAD-bd"/>
</dbReference>
<dbReference type="Proteomes" id="UP000274458">
    <property type="component" value="Chromosome"/>
</dbReference>
<dbReference type="UniPathway" id="UPA00034">
    <property type="reaction ID" value="UER00015"/>
</dbReference>
<dbReference type="PANTHER" id="PTHR43070:SF3">
    <property type="entry name" value="HOMOSERINE DEHYDROGENASE"/>
    <property type="match status" value="1"/>
</dbReference>
<organism evidence="33 34">
    <name type="scientific">Candidatus Annandia adelgestsuga</name>
    <dbReference type="NCBI Taxonomy" id="1302411"/>
    <lineage>
        <taxon>Bacteria</taxon>
        <taxon>Pseudomonadati</taxon>
        <taxon>Pseudomonadota</taxon>
        <taxon>Gammaproteobacteria</taxon>
        <taxon>Enterobacterales</taxon>
        <taxon>Enterobacteriaceae</taxon>
        <taxon>Candidatus Annandia</taxon>
    </lineage>
</organism>
<dbReference type="PANTHER" id="PTHR43070">
    <property type="match status" value="1"/>
</dbReference>
<keyword evidence="17 28" id="KW-0521">NADP</keyword>
<accession>A0A3S5HNW9</accession>
<dbReference type="SUPFAM" id="SSF55021">
    <property type="entry name" value="ACT-like"/>
    <property type="match status" value="2"/>
</dbReference>
<dbReference type="InterPro" id="IPR049638">
    <property type="entry name" value="AK-HD"/>
</dbReference>
<keyword evidence="34" id="KW-1185">Reference proteome</keyword>
<dbReference type="FunFam" id="3.40.50.720:FF:000083">
    <property type="entry name" value="Bifunctional aspartokinase/homoserine dehydrogenase"/>
    <property type="match status" value="1"/>
</dbReference>
<evidence type="ECO:0000313" key="34">
    <source>
        <dbReference type="Proteomes" id="UP000274458"/>
    </source>
</evidence>
<dbReference type="Gene3D" id="3.30.2130.10">
    <property type="entry name" value="VC0802-like"/>
    <property type="match status" value="1"/>
</dbReference>
<evidence type="ECO:0000256" key="28">
    <source>
        <dbReference type="PIRNR" id="PIRNR000727"/>
    </source>
</evidence>
<dbReference type="FunFam" id="3.30.2130.10:FF:000001">
    <property type="entry name" value="Bifunctional aspartokinase/homoserine dehydrogenase"/>
    <property type="match status" value="1"/>
</dbReference>
<dbReference type="Pfam" id="PF00696">
    <property type="entry name" value="AA_kinase"/>
    <property type="match status" value="1"/>
</dbReference>
<keyword evidence="23" id="KW-0511">Multifunctional enzyme</keyword>
<feature type="domain" description="Homoserine dehydrogenase catalytic" evidence="30">
    <location>
        <begin position="619"/>
        <end position="815"/>
    </location>
</feature>
<dbReference type="PROSITE" id="PS00324">
    <property type="entry name" value="ASPARTOKINASE"/>
    <property type="match status" value="1"/>
</dbReference>
<keyword evidence="11 28" id="KW-0808">Transferase</keyword>
<dbReference type="InterPro" id="IPR018042">
    <property type="entry name" value="Aspartate_kinase_CS"/>
</dbReference>
<dbReference type="EC" id="2.7.2.4" evidence="28"/>
<dbReference type="GO" id="GO:0004412">
    <property type="term" value="F:homoserine dehydrogenase activity"/>
    <property type="evidence" value="ECO:0007669"/>
    <property type="project" value="UniProtKB-UniRule"/>
</dbReference>